<keyword evidence="2" id="KW-1185">Reference proteome</keyword>
<gene>
    <name evidence="1" type="ORF">C1704_04180</name>
</gene>
<name>A0A2S5SXS5_9BURK</name>
<proteinExistence type="predicted"/>
<organism evidence="1 2">
    <name type="scientific">Caldimonas caldifontis</name>
    <dbReference type="NCBI Taxonomy" id="1452508"/>
    <lineage>
        <taxon>Bacteria</taxon>
        <taxon>Pseudomonadati</taxon>
        <taxon>Pseudomonadota</taxon>
        <taxon>Betaproteobacteria</taxon>
        <taxon>Burkholderiales</taxon>
        <taxon>Sphaerotilaceae</taxon>
        <taxon>Caldimonas</taxon>
    </lineage>
</organism>
<dbReference type="AlphaFoldDB" id="A0A2S5SXS5"/>
<sequence length="106" mass="12007">MYVILTSKPGQFRTEAGAGLQPVEAYDYLFYGRVRAQFVIAELQAETRVRLVDETEPVTVNLVPSKFLEKFDTLERARAELRHLCSFGHMDAVLQPRALPPMPRAA</sequence>
<reference evidence="1 2" key="1">
    <citation type="submission" date="2018-02" db="EMBL/GenBank/DDBJ databases">
        <title>Reclassifiation of [Polyangium] brachysporum DSM 7029 as Guopingzhaonella breviflexa gen. nov., sp. nov., a member of the family Comamonadaceae.</title>
        <authorList>
            <person name="Tang B."/>
        </authorList>
    </citation>
    <scope>NUCLEOTIDE SEQUENCE [LARGE SCALE GENOMIC DNA]</scope>
    <source>
        <strain evidence="1 2">BCRC 80649</strain>
    </source>
</reference>
<dbReference type="EMBL" id="PSNX01000003">
    <property type="protein sequence ID" value="PPE67367.1"/>
    <property type="molecule type" value="Genomic_DNA"/>
</dbReference>
<evidence type="ECO:0000313" key="2">
    <source>
        <dbReference type="Proteomes" id="UP000238605"/>
    </source>
</evidence>
<protein>
    <submittedName>
        <fullName evidence="1">Ferredoxin</fullName>
    </submittedName>
</protein>
<evidence type="ECO:0000313" key="1">
    <source>
        <dbReference type="EMBL" id="PPE67367.1"/>
    </source>
</evidence>
<dbReference type="RefSeq" id="WP_104301287.1">
    <property type="nucleotide sequence ID" value="NZ_PSNX01000003.1"/>
</dbReference>
<dbReference type="Proteomes" id="UP000238605">
    <property type="component" value="Unassembled WGS sequence"/>
</dbReference>
<accession>A0A2S5SXS5</accession>
<comment type="caution">
    <text evidence="1">The sequence shown here is derived from an EMBL/GenBank/DDBJ whole genome shotgun (WGS) entry which is preliminary data.</text>
</comment>
<dbReference type="OrthoDB" id="2866001at2"/>